<organism evidence="3 4">
    <name type="scientific">Streptomyces lunalinharesii</name>
    <dbReference type="NCBI Taxonomy" id="333384"/>
    <lineage>
        <taxon>Bacteria</taxon>
        <taxon>Bacillati</taxon>
        <taxon>Actinomycetota</taxon>
        <taxon>Actinomycetes</taxon>
        <taxon>Kitasatosporales</taxon>
        <taxon>Streptomycetaceae</taxon>
        <taxon>Streptomyces</taxon>
    </lineage>
</organism>
<dbReference type="Pfam" id="PF08530">
    <property type="entry name" value="PepX_C"/>
    <property type="match status" value="1"/>
</dbReference>
<evidence type="ECO:0000313" key="4">
    <source>
        <dbReference type="Proteomes" id="UP001500994"/>
    </source>
</evidence>
<keyword evidence="1 3" id="KW-0378">Hydrolase</keyword>
<keyword evidence="4" id="KW-1185">Reference proteome</keyword>
<dbReference type="Gene3D" id="1.10.3020.10">
    <property type="entry name" value="alpha-amino acid ester hydrolase ( Helical cap domain)"/>
    <property type="match status" value="1"/>
</dbReference>
<evidence type="ECO:0000256" key="1">
    <source>
        <dbReference type="ARBA" id="ARBA00022801"/>
    </source>
</evidence>
<dbReference type="InterPro" id="IPR029058">
    <property type="entry name" value="AB_hydrolase_fold"/>
</dbReference>
<dbReference type="InterPro" id="IPR013736">
    <property type="entry name" value="Xaa-Pro_dipept_C"/>
</dbReference>
<protein>
    <submittedName>
        <fullName evidence="3">CocE/NonD family hydrolase</fullName>
    </submittedName>
</protein>
<dbReference type="InterPro" id="IPR008979">
    <property type="entry name" value="Galactose-bd-like_sf"/>
</dbReference>
<dbReference type="Gene3D" id="3.40.50.1820">
    <property type="entry name" value="alpha/beta hydrolase"/>
    <property type="match status" value="1"/>
</dbReference>
<dbReference type="Proteomes" id="UP001500994">
    <property type="component" value="Unassembled WGS sequence"/>
</dbReference>
<dbReference type="RefSeq" id="WP_344577944.1">
    <property type="nucleotide sequence ID" value="NZ_BAAARK010000012.1"/>
</dbReference>
<dbReference type="InterPro" id="IPR005674">
    <property type="entry name" value="CocE/Ser_esterase"/>
</dbReference>
<comment type="caution">
    <text evidence="3">The sequence shown here is derived from an EMBL/GenBank/DDBJ whole genome shotgun (WGS) entry which is preliminary data.</text>
</comment>
<dbReference type="EMBL" id="BAAARK010000012">
    <property type="protein sequence ID" value="GAA2667256.1"/>
    <property type="molecule type" value="Genomic_DNA"/>
</dbReference>
<dbReference type="NCBIfam" id="TIGR00976">
    <property type="entry name" value="CocE_NonD"/>
    <property type="match status" value="1"/>
</dbReference>
<reference evidence="4" key="1">
    <citation type="journal article" date="2019" name="Int. J. Syst. Evol. Microbiol.">
        <title>The Global Catalogue of Microorganisms (GCM) 10K type strain sequencing project: providing services to taxonomists for standard genome sequencing and annotation.</title>
        <authorList>
            <consortium name="The Broad Institute Genomics Platform"/>
            <consortium name="The Broad Institute Genome Sequencing Center for Infectious Disease"/>
            <person name="Wu L."/>
            <person name="Ma J."/>
        </authorList>
    </citation>
    <scope>NUCLEOTIDE SEQUENCE [LARGE SCALE GENOMIC DNA]</scope>
    <source>
        <strain evidence="4">JCM 16374</strain>
    </source>
</reference>
<feature type="domain" description="Xaa-Pro dipeptidyl-peptidase C-terminal" evidence="2">
    <location>
        <begin position="321"/>
        <end position="574"/>
    </location>
</feature>
<dbReference type="GO" id="GO:0016787">
    <property type="term" value="F:hydrolase activity"/>
    <property type="evidence" value="ECO:0007669"/>
    <property type="project" value="UniProtKB-KW"/>
</dbReference>
<dbReference type="InterPro" id="IPR050585">
    <property type="entry name" value="Xaa-Pro_dipeptidyl-ppase/CocE"/>
</dbReference>
<evidence type="ECO:0000313" key="3">
    <source>
        <dbReference type="EMBL" id="GAA2667256.1"/>
    </source>
</evidence>
<sequence>MRYDIDLDAAVPMKDGTKLATTVWRPAAQEPVPVLLMRTPYGRDGIASRATGAPNLFAMLRSGYAIALQDCRGTFASSGAFVPHADEAADGAATIDWLASQEWCSGSVGMWGASYVGMVQWQAASTGVAGLKAIAPVVTTADLYRAPWHSPGGALSLDCTLGWGTMMALNEALRAASTGADVTEDIAALTAMMGNRSALTEATPIAEQPILRRYLPWVVETAIGHPDRDEHWQQLAAIDAVSTISTPALHIGGWYDLFIGETLHAYREMKANAATARAREGQRLVIGPWSHNPTGFLGYSPDRSFGLTASMDAAGLTESQLAFFDSHVKGESDALDGFAPVRLFVMGIDQWRDEPDWPLPDARYTPFYLDGDGPANSAGGEGRLSAAEPVGDFADTYLYDPRRPVPSHGGTMMNMGGYDGPLDQSPLHDRDDVLVFTSEVLEEPFEVTGPVTATLFVSSSAVDTDFTAKLVDVHPDGRAIILCEGLQRMRYRNSLSAPELVVPGEVYEIEVDLIATANVFLPGHRILVEVSSSNFPRYDRNSNTGGVIAEERLADMVTATNRLHRGPEYPSRIVLPVIDR</sequence>
<dbReference type="PANTHER" id="PTHR43056:SF10">
    <property type="entry name" value="COCE_NOND FAMILY, PUTATIVE (AFU_ORTHOLOGUE AFUA_7G00600)-RELATED"/>
    <property type="match status" value="1"/>
</dbReference>
<evidence type="ECO:0000259" key="2">
    <source>
        <dbReference type="SMART" id="SM00939"/>
    </source>
</evidence>
<gene>
    <name evidence="3" type="ORF">GCM10009864_41050</name>
</gene>
<dbReference type="Pfam" id="PF02129">
    <property type="entry name" value="Peptidase_S15"/>
    <property type="match status" value="1"/>
</dbReference>
<proteinExistence type="predicted"/>
<dbReference type="SMART" id="SM00939">
    <property type="entry name" value="PepX_C"/>
    <property type="match status" value="1"/>
</dbReference>
<dbReference type="SUPFAM" id="SSF53474">
    <property type="entry name" value="alpha/beta-Hydrolases"/>
    <property type="match status" value="1"/>
</dbReference>
<dbReference type="SUPFAM" id="SSF49785">
    <property type="entry name" value="Galactose-binding domain-like"/>
    <property type="match status" value="1"/>
</dbReference>
<dbReference type="InterPro" id="IPR000383">
    <property type="entry name" value="Xaa-Pro-like_dom"/>
</dbReference>
<accession>A0ABP6EFJ2</accession>
<name>A0ABP6EFJ2_9ACTN</name>
<dbReference type="PANTHER" id="PTHR43056">
    <property type="entry name" value="PEPTIDASE S9 PROLYL OLIGOPEPTIDASE"/>
    <property type="match status" value="1"/>
</dbReference>
<dbReference type="Gene3D" id="2.60.120.260">
    <property type="entry name" value="Galactose-binding domain-like"/>
    <property type="match status" value="1"/>
</dbReference>